<feature type="domain" description="HTH araC/xylS-type" evidence="4">
    <location>
        <begin position="176"/>
        <end position="273"/>
    </location>
</feature>
<keyword evidence="2" id="KW-0238">DNA-binding</keyword>
<gene>
    <name evidence="5" type="ORF">ABS770_13345</name>
</gene>
<dbReference type="PROSITE" id="PS00041">
    <property type="entry name" value="HTH_ARAC_FAMILY_1"/>
    <property type="match status" value="1"/>
</dbReference>
<dbReference type="SUPFAM" id="SSF46689">
    <property type="entry name" value="Homeodomain-like"/>
    <property type="match status" value="2"/>
</dbReference>
<evidence type="ECO:0000256" key="2">
    <source>
        <dbReference type="ARBA" id="ARBA00023125"/>
    </source>
</evidence>
<keyword evidence="3" id="KW-0804">Transcription</keyword>
<protein>
    <submittedName>
        <fullName evidence="5">AraC family transcriptional regulator</fullName>
    </submittedName>
</protein>
<dbReference type="Gene3D" id="1.10.10.60">
    <property type="entry name" value="Homeodomain-like"/>
    <property type="match status" value="1"/>
</dbReference>
<evidence type="ECO:0000259" key="4">
    <source>
        <dbReference type="PROSITE" id="PS01124"/>
    </source>
</evidence>
<evidence type="ECO:0000256" key="1">
    <source>
        <dbReference type="ARBA" id="ARBA00023015"/>
    </source>
</evidence>
<evidence type="ECO:0000256" key="3">
    <source>
        <dbReference type="ARBA" id="ARBA00023163"/>
    </source>
</evidence>
<keyword evidence="6" id="KW-1185">Reference proteome</keyword>
<dbReference type="InterPro" id="IPR053142">
    <property type="entry name" value="PchR_regulatory_protein"/>
</dbReference>
<dbReference type="Pfam" id="PF12833">
    <property type="entry name" value="HTH_18"/>
    <property type="match status" value="1"/>
</dbReference>
<dbReference type="PANTHER" id="PTHR47893">
    <property type="entry name" value="REGULATORY PROTEIN PCHR"/>
    <property type="match status" value="1"/>
</dbReference>
<dbReference type="EMBL" id="JBELQD010000013">
    <property type="protein sequence ID" value="MER2289249.1"/>
    <property type="molecule type" value="Genomic_DNA"/>
</dbReference>
<name>A0ABV1R339_9HYPH</name>
<dbReference type="PANTHER" id="PTHR47893:SF1">
    <property type="entry name" value="REGULATORY PROTEIN PCHR"/>
    <property type="match status" value="1"/>
</dbReference>
<sequence>MIDGRTGCVCDAAVSEISPGLLVMVLSEGAHRLFIDGQALDVQGGDEGGDGTVVLLNTTRASRLHHDPGEAAPVRSVTIAAPHAWLDGLRRATTETDPVLQDFLSTHRAQLTVPASRQIRHLADQIYDPPPTLSGAMRALHCKARALDILCQACAAVREHTGERSQPHLASRRRSERVRDYVLANLGANLTIERIAAEIGASVSSVQRHFKEHFRMTVFEFIRSERLAQACAALERDGVTIAQAAYVAGYADPSNFTVAFKRAYGVLPKHKRR</sequence>
<dbReference type="InterPro" id="IPR018060">
    <property type="entry name" value="HTH_AraC"/>
</dbReference>
<dbReference type="InterPro" id="IPR018062">
    <property type="entry name" value="HTH_AraC-typ_CS"/>
</dbReference>
<dbReference type="InterPro" id="IPR009057">
    <property type="entry name" value="Homeodomain-like_sf"/>
</dbReference>
<organism evidence="5 6">
    <name type="scientific">Methylobacterium brachiatum</name>
    <dbReference type="NCBI Taxonomy" id="269660"/>
    <lineage>
        <taxon>Bacteria</taxon>
        <taxon>Pseudomonadati</taxon>
        <taxon>Pseudomonadota</taxon>
        <taxon>Alphaproteobacteria</taxon>
        <taxon>Hyphomicrobiales</taxon>
        <taxon>Methylobacteriaceae</taxon>
        <taxon>Methylobacterium</taxon>
    </lineage>
</organism>
<dbReference type="PROSITE" id="PS01124">
    <property type="entry name" value="HTH_ARAC_FAMILY_2"/>
    <property type="match status" value="1"/>
</dbReference>
<evidence type="ECO:0000313" key="6">
    <source>
        <dbReference type="Proteomes" id="UP001432995"/>
    </source>
</evidence>
<keyword evidence="1" id="KW-0805">Transcription regulation</keyword>
<dbReference type="Proteomes" id="UP001432995">
    <property type="component" value="Unassembled WGS sequence"/>
</dbReference>
<proteinExistence type="predicted"/>
<dbReference type="RefSeq" id="WP_350378567.1">
    <property type="nucleotide sequence ID" value="NZ_JBELQD010000013.1"/>
</dbReference>
<dbReference type="SMART" id="SM00342">
    <property type="entry name" value="HTH_ARAC"/>
    <property type="match status" value="1"/>
</dbReference>
<reference evidence="5" key="1">
    <citation type="submission" date="2024-06" db="EMBL/GenBank/DDBJ databases">
        <authorList>
            <person name="Campbell A.G."/>
        </authorList>
    </citation>
    <scope>NUCLEOTIDE SEQUENCE</scope>
    <source>
        <strain evidence="5">EM17</strain>
    </source>
</reference>
<accession>A0ABV1R339</accession>
<evidence type="ECO:0000313" key="5">
    <source>
        <dbReference type="EMBL" id="MER2289249.1"/>
    </source>
</evidence>
<comment type="caution">
    <text evidence="5">The sequence shown here is derived from an EMBL/GenBank/DDBJ whole genome shotgun (WGS) entry which is preliminary data.</text>
</comment>